<organism evidence="4 5">
    <name type="scientific">Hibiscus sabdariffa</name>
    <name type="common">roselle</name>
    <dbReference type="NCBI Taxonomy" id="183260"/>
    <lineage>
        <taxon>Eukaryota</taxon>
        <taxon>Viridiplantae</taxon>
        <taxon>Streptophyta</taxon>
        <taxon>Embryophyta</taxon>
        <taxon>Tracheophyta</taxon>
        <taxon>Spermatophyta</taxon>
        <taxon>Magnoliopsida</taxon>
        <taxon>eudicotyledons</taxon>
        <taxon>Gunneridae</taxon>
        <taxon>Pentapetalae</taxon>
        <taxon>rosids</taxon>
        <taxon>malvids</taxon>
        <taxon>Malvales</taxon>
        <taxon>Malvaceae</taxon>
        <taxon>Malvoideae</taxon>
        <taxon>Hibiscus</taxon>
    </lineage>
</organism>
<protein>
    <recommendedName>
        <fullName evidence="6">Ancestral coatomer element 1 Sec16/Sec31 domain-containing protein</fullName>
    </recommendedName>
</protein>
<keyword evidence="2" id="KW-0853">WD repeat</keyword>
<dbReference type="PANTHER" id="PTHR13923">
    <property type="entry name" value="SEC31-RELATED PROTEIN"/>
    <property type="match status" value="1"/>
</dbReference>
<dbReference type="PANTHER" id="PTHR13923:SF11">
    <property type="entry name" value="SECRETORY 31, ISOFORM D"/>
    <property type="match status" value="1"/>
</dbReference>
<evidence type="ECO:0000256" key="3">
    <source>
        <dbReference type="ARBA" id="ARBA00022737"/>
    </source>
</evidence>
<proteinExistence type="predicted"/>
<reference evidence="4 5" key="1">
    <citation type="journal article" date="2024" name="G3 (Bethesda)">
        <title>Genome assembly of Hibiscus sabdariffa L. provides insights into metabolisms of medicinal natural products.</title>
        <authorList>
            <person name="Kim T."/>
        </authorList>
    </citation>
    <scope>NUCLEOTIDE SEQUENCE [LARGE SCALE GENOMIC DNA]</scope>
    <source>
        <strain evidence="4">TK-2024</strain>
        <tissue evidence="4">Old leaves</tissue>
    </source>
</reference>
<evidence type="ECO:0000256" key="2">
    <source>
        <dbReference type="ARBA" id="ARBA00022574"/>
    </source>
</evidence>
<comment type="caution">
    <text evidence="4">The sequence shown here is derived from an EMBL/GenBank/DDBJ whole genome shotgun (WGS) entry which is preliminary data.</text>
</comment>
<accession>A0ABR2EVB1</accession>
<name>A0ABR2EVB1_9ROSI</name>
<keyword evidence="3" id="KW-0677">Repeat</keyword>
<dbReference type="Proteomes" id="UP001472677">
    <property type="component" value="Unassembled WGS sequence"/>
</dbReference>
<evidence type="ECO:0008006" key="6">
    <source>
        <dbReference type="Google" id="ProtNLM"/>
    </source>
</evidence>
<dbReference type="InterPro" id="IPR040251">
    <property type="entry name" value="SEC31-like"/>
</dbReference>
<keyword evidence="1" id="KW-0813">Transport</keyword>
<gene>
    <name evidence="4" type="ORF">V6N12_059520</name>
</gene>
<evidence type="ECO:0000313" key="5">
    <source>
        <dbReference type="Proteomes" id="UP001472677"/>
    </source>
</evidence>
<evidence type="ECO:0000313" key="4">
    <source>
        <dbReference type="EMBL" id="KAK8565976.1"/>
    </source>
</evidence>
<dbReference type="EMBL" id="JBBPBM010000010">
    <property type="protein sequence ID" value="KAK8565976.1"/>
    <property type="molecule type" value="Genomic_DNA"/>
</dbReference>
<keyword evidence="5" id="KW-1185">Reference proteome</keyword>
<dbReference type="Gene3D" id="1.25.40.1030">
    <property type="match status" value="1"/>
</dbReference>
<evidence type="ECO:0000256" key="1">
    <source>
        <dbReference type="ARBA" id="ARBA00022448"/>
    </source>
</evidence>
<sequence>MVNNDLMSLVNARPLKFWKETRALLCTFAQGGEWAVLCDMLASKLMVAGETLAAALCYICAGNIDKTVEIWSRCLAAKYDGKPYVVDLLHDLMEKAIVLALATGQKQFSASLCKLVEKYAEILASQGLLTTVIEYLKLFGSDDHSPELVILKDCIAHYAGPDPPVLRNADQYQQPPTLGSQLYPGDSNLTYPLPLGSGSLASIPSHVGSVPGPKMPQVVAPPSAPRGFMPVTSTSAVQTQCNHPALHIQHQYNQLQYLGDSCQ</sequence>